<evidence type="ECO:0000313" key="10">
    <source>
        <dbReference type="EMBL" id="AAK08958.1"/>
    </source>
</evidence>
<name>Q9APD5_GEOSE</name>
<dbReference type="GO" id="GO:0009307">
    <property type="term" value="P:DNA restriction-modification system"/>
    <property type="evidence" value="ECO:0007669"/>
    <property type="project" value="UniProtKB-KW"/>
</dbReference>
<evidence type="ECO:0000256" key="7">
    <source>
        <dbReference type="ARBA" id="ARBA00047942"/>
    </source>
</evidence>
<dbReference type="GO" id="GO:0003677">
    <property type="term" value="F:DNA binding"/>
    <property type="evidence" value="ECO:0007669"/>
    <property type="project" value="UniProtKB-KW"/>
</dbReference>
<evidence type="ECO:0000256" key="3">
    <source>
        <dbReference type="ARBA" id="ARBA00022679"/>
    </source>
</evidence>
<evidence type="ECO:0000256" key="5">
    <source>
        <dbReference type="ARBA" id="ARBA00022747"/>
    </source>
</evidence>
<feature type="domain" description="Type II methyltransferase M.TaqI-like" evidence="8">
    <location>
        <begin position="171"/>
        <end position="341"/>
    </location>
</feature>
<dbReference type="EC" id="2.1.1.72" evidence="1"/>
<protein>
    <recommendedName>
        <fullName evidence="1">site-specific DNA-methyltransferase (adenine-specific)</fullName>
        <ecNumber evidence="1">2.1.1.72</ecNumber>
    </recommendedName>
</protein>
<keyword evidence="3 10" id="KW-0808">Transferase</keyword>
<dbReference type="GO" id="GO:0032259">
    <property type="term" value="P:methylation"/>
    <property type="evidence" value="ECO:0007669"/>
    <property type="project" value="UniProtKB-KW"/>
</dbReference>
<dbReference type="InterPro" id="IPR002052">
    <property type="entry name" value="DNA_methylase_N6_adenine_CS"/>
</dbReference>
<evidence type="ECO:0000256" key="6">
    <source>
        <dbReference type="ARBA" id="ARBA00023125"/>
    </source>
</evidence>
<keyword evidence="5" id="KW-0680">Restriction system</keyword>
<accession>Q9APD5</accession>
<dbReference type="InterPro" id="IPR050953">
    <property type="entry name" value="N4_N6_ade-DNA_methylase"/>
</dbReference>
<dbReference type="PRINTS" id="PR00507">
    <property type="entry name" value="N12N6MTFRASE"/>
</dbReference>
<keyword evidence="4" id="KW-0949">S-adenosyl-L-methionine</keyword>
<evidence type="ECO:0000256" key="4">
    <source>
        <dbReference type="ARBA" id="ARBA00022691"/>
    </source>
</evidence>
<dbReference type="PANTHER" id="PTHR33841">
    <property type="entry name" value="DNA METHYLTRANSFERASE YEEA-RELATED"/>
    <property type="match status" value="1"/>
</dbReference>
<organism evidence="10">
    <name type="scientific">Geobacillus stearothermophilus</name>
    <name type="common">Bacillus stearothermophilus</name>
    <dbReference type="NCBI Taxonomy" id="1422"/>
    <lineage>
        <taxon>Bacteria</taxon>
        <taxon>Bacillati</taxon>
        <taxon>Bacillota</taxon>
        <taxon>Bacilli</taxon>
        <taxon>Bacillales</taxon>
        <taxon>Anoxybacillaceae</taxon>
        <taxon>Geobacillus</taxon>
    </lineage>
</organism>
<dbReference type="InterPro" id="IPR011639">
    <property type="entry name" value="MethylTrfase_TaqI-like_dom"/>
</dbReference>
<gene>
    <name evidence="10" type="primary">bseMIIM</name>
</gene>
<evidence type="ECO:0000256" key="1">
    <source>
        <dbReference type="ARBA" id="ARBA00011900"/>
    </source>
</evidence>
<dbReference type="SUPFAM" id="SSF53335">
    <property type="entry name" value="S-adenosyl-L-methionine-dependent methyltransferases"/>
    <property type="match status" value="1"/>
</dbReference>
<reference evidence="10" key="1">
    <citation type="journal article" date="2001" name="Nucleic Acids Res.">
        <title>Characterization of BseMII, a new type IV restriction-modification system, which recognizes the pentanucleotide sequence 5'-CTCAG(N)(10/8)/.</title>
        <authorList>
            <person name="Jurenaite-Urbanaviciene S."/>
            <person name="Kazlauskiene R."/>
            <person name="Urbelyte V."/>
            <person name="Maneliene Z."/>
            <person name="Petrusyte M."/>
            <person name="Lubys A."/>
            <person name="Janulaitis A."/>
        </authorList>
    </citation>
    <scope>NUCLEOTIDE SEQUENCE</scope>
    <source>
        <strain evidence="10">Is1-111</strain>
    </source>
</reference>
<evidence type="ECO:0000259" key="8">
    <source>
        <dbReference type="Pfam" id="PF07669"/>
    </source>
</evidence>
<feature type="domain" description="TaqI-like C-terminal specificity" evidence="9">
    <location>
        <begin position="467"/>
        <end position="588"/>
    </location>
</feature>
<dbReference type="PROSITE" id="PS00092">
    <property type="entry name" value="N6_MTASE"/>
    <property type="match status" value="1"/>
</dbReference>
<dbReference type="InterPro" id="IPR029063">
    <property type="entry name" value="SAM-dependent_MTases_sf"/>
</dbReference>
<evidence type="ECO:0000259" key="9">
    <source>
        <dbReference type="Pfam" id="PF12950"/>
    </source>
</evidence>
<dbReference type="GO" id="GO:0009007">
    <property type="term" value="F:site-specific DNA-methyltransferase (adenine-specific) activity"/>
    <property type="evidence" value="ECO:0007669"/>
    <property type="project" value="UniProtKB-EC"/>
</dbReference>
<dbReference type="Pfam" id="PF07669">
    <property type="entry name" value="Eco57I"/>
    <property type="match status" value="1"/>
</dbReference>
<dbReference type="InterPro" id="IPR025931">
    <property type="entry name" value="TaqI_C"/>
</dbReference>
<sequence>MEVLKELLSKHWTLYENNPKFNEQHIALELGYSLTINNIKLINHTDDNQLILKALKLYERTFQYKPREIMQFPQAELINPLDYDLLGRVYEEHIHKNGTRKKSGQFYSPIEVVNYMIDSLKLTEVKDIKKKKFIDIACGTGIFLLKITDTLISIYKNENLTTKDIVELVCNNIYGLDINSTSCLITKINLINLFIIRLGSDFLNYTDQLKLNIFNTNSIENRTDLLNKEELEIVEIKNRIGKYKDGFDYIVGNPPYLEAKRMPKELKEILKSNYPEMIYGAFDLYIGFIAQCNRLVSDNGTVSLILPNKFTVAKYAIPIRKYLNDKMTIIEIVDLSEMDIFHKADVYPIIISYKNTSPTKEHKVSTKISVKNYSQLIDKKSICYLPQSLYKEIGNMNTFFCLPPQGDFQELIENLFKIGEPIGNYLEFRSTVSFHKKGLREQYVSNSFKHGDFIKKYLGGKSFSKKNEVQKYKIDWEGYYINYDQESLQKLGNKLPPLDNFERSKIIFCQHARVITATFDEKGEWVTKDVFPIAFESSKLPDSPFSLKYFTGLLNSSFYSFLYGIIYKGIQISAGYYHYLPTWMSILPVINLNKEYIKKIEQLVDKALSSSDDKERQLIIEEIDQVVFNAHSINQQQQELIMDFIGVN</sequence>
<dbReference type="EMBL" id="AF306668">
    <property type="protein sequence ID" value="AAK08958.1"/>
    <property type="molecule type" value="Genomic_DNA"/>
</dbReference>
<evidence type="ECO:0000256" key="2">
    <source>
        <dbReference type="ARBA" id="ARBA00022603"/>
    </source>
</evidence>
<dbReference type="Pfam" id="PF12950">
    <property type="entry name" value="TaqI_C"/>
    <property type="match status" value="1"/>
</dbReference>
<dbReference type="Gene3D" id="3.40.50.150">
    <property type="entry name" value="Vaccinia Virus protein VP39"/>
    <property type="match status" value="1"/>
</dbReference>
<proteinExistence type="predicted"/>
<dbReference type="AlphaFoldDB" id="Q9APD5"/>
<dbReference type="REBASE" id="5917">
    <property type="entry name" value="M.BseMII"/>
</dbReference>
<keyword evidence="6" id="KW-0238">DNA-binding</keyword>
<dbReference type="PANTHER" id="PTHR33841:SF1">
    <property type="entry name" value="DNA METHYLTRANSFERASE A"/>
    <property type="match status" value="1"/>
</dbReference>
<comment type="catalytic activity">
    <reaction evidence="7">
        <text>a 2'-deoxyadenosine in DNA + S-adenosyl-L-methionine = an N(6)-methyl-2'-deoxyadenosine in DNA + S-adenosyl-L-homocysteine + H(+)</text>
        <dbReference type="Rhea" id="RHEA:15197"/>
        <dbReference type="Rhea" id="RHEA-COMP:12418"/>
        <dbReference type="Rhea" id="RHEA-COMP:12419"/>
        <dbReference type="ChEBI" id="CHEBI:15378"/>
        <dbReference type="ChEBI" id="CHEBI:57856"/>
        <dbReference type="ChEBI" id="CHEBI:59789"/>
        <dbReference type="ChEBI" id="CHEBI:90615"/>
        <dbReference type="ChEBI" id="CHEBI:90616"/>
        <dbReference type="EC" id="2.1.1.72"/>
    </reaction>
</comment>
<keyword evidence="2 10" id="KW-0489">Methyltransferase</keyword>